<reference evidence="8" key="1">
    <citation type="submission" date="2018-02" db="EMBL/GenBank/DDBJ databases">
        <title>Genome reduction pattern in chromatophore genome of Paulinella.</title>
        <authorList>
            <person name="Lhee D."/>
            <person name="Yoon H.S."/>
        </authorList>
    </citation>
    <scope>NUCLEOTIDE SEQUENCE</scope>
    <source>
        <strain evidence="8">NZ27</strain>
    </source>
</reference>
<dbReference type="InterPro" id="IPR036510">
    <property type="entry name" value="Ribosomal_bS20_sf"/>
</dbReference>
<dbReference type="AlphaFoldDB" id="A0A385HZF7"/>
<name>A0A385HZF7_9EUKA</name>
<dbReference type="GO" id="GO:0006412">
    <property type="term" value="P:translation"/>
    <property type="evidence" value="ECO:0007669"/>
    <property type="project" value="InterPro"/>
</dbReference>
<dbReference type="InterPro" id="IPR002583">
    <property type="entry name" value="Ribosomal_bS20"/>
</dbReference>
<evidence type="ECO:0000256" key="5">
    <source>
        <dbReference type="ARBA" id="ARBA00022980"/>
    </source>
</evidence>
<evidence type="ECO:0000256" key="7">
    <source>
        <dbReference type="ARBA" id="ARBA00078122"/>
    </source>
</evidence>
<keyword evidence="5 8" id="KW-0689">Ribosomal protein</keyword>
<protein>
    <recommendedName>
        <fullName evidence="7">30S ribosomal protein S20, chloroplastic</fullName>
    </recommendedName>
</protein>
<dbReference type="Gene3D" id="1.20.58.110">
    <property type="entry name" value="Ribosomal protein S20"/>
    <property type="match status" value="1"/>
</dbReference>
<geneLocation type="plastid" evidence="8"/>
<sequence>MANNKSAKKRIQIAERNRVQNRSYKSAVRTLIKRCFNACNAYFQESTDAAKVSLDNSVSAAFSKIDKAVKKGIFHRNAGAHQKSRLSLAVKKVTANVA</sequence>
<dbReference type="PANTHER" id="PTHR33398:SF1">
    <property type="entry name" value="SMALL RIBOSOMAL SUBUNIT PROTEIN BS20C"/>
    <property type="match status" value="1"/>
</dbReference>
<dbReference type="HAMAP" id="MF_00500">
    <property type="entry name" value="Ribosomal_bS20"/>
    <property type="match status" value="1"/>
</dbReference>
<dbReference type="FunFam" id="1.20.58.110:FF:000001">
    <property type="entry name" value="30S ribosomal protein S20"/>
    <property type="match status" value="1"/>
</dbReference>
<gene>
    <name evidence="8" type="primary">rpsT</name>
    <name evidence="8" type="ORF">PMNZ_080</name>
</gene>
<dbReference type="NCBIfam" id="TIGR00029">
    <property type="entry name" value="S20"/>
    <property type="match status" value="1"/>
</dbReference>
<dbReference type="PANTHER" id="PTHR33398">
    <property type="entry name" value="30S RIBOSOMAL PROTEIN S20"/>
    <property type="match status" value="1"/>
</dbReference>
<evidence type="ECO:0000256" key="6">
    <source>
        <dbReference type="ARBA" id="ARBA00023274"/>
    </source>
</evidence>
<keyword evidence="3" id="KW-0699">rRNA-binding</keyword>
<dbReference type="RefSeq" id="YP_009530354.1">
    <property type="nucleotide sequence ID" value="NC_039737.1"/>
</dbReference>
<evidence type="ECO:0000313" key="8">
    <source>
        <dbReference type="EMBL" id="AXY63043.1"/>
    </source>
</evidence>
<comment type="similarity">
    <text evidence="2">Belongs to the bacterial ribosomal protein bS20 family.</text>
</comment>
<evidence type="ECO:0000256" key="2">
    <source>
        <dbReference type="ARBA" id="ARBA00007634"/>
    </source>
</evidence>
<keyword evidence="8" id="KW-0934">Plastid</keyword>
<organism evidence="8">
    <name type="scientific">Paulinella micropora</name>
    <dbReference type="NCBI Taxonomy" id="1928728"/>
    <lineage>
        <taxon>Eukaryota</taxon>
        <taxon>Sar</taxon>
        <taxon>Rhizaria</taxon>
        <taxon>Cercozoa</taxon>
        <taxon>Imbricatea</taxon>
        <taxon>Silicofilosea</taxon>
        <taxon>Euglyphida</taxon>
        <taxon>Paulinellidae</taxon>
        <taxon>Paulinella</taxon>
    </lineage>
</organism>
<evidence type="ECO:0000256" key="1">
    <source>
        <dbReference type="ARBA" id="ARBA00003134"/>
    </source>
</evidence>
<evidence type="ECO:0000256" key="4">
    <source>
        <dbReference type="ARBA" id="ARBA00022884"/>
    </source>
</evidence>
<dbReference type="GO" id="GO:0015935">
    <property type="term" value="C:small ribosomal subunit"/>
    <property type="evidence" value="ECO:0007669"/>
    <property type="project" value="TreeGrafter"/>
</dbReference>
<dbReference type="SUPFAM" id="SSF46992">
    <property type="entry name" value="Ribosomal protein S20"/>
    <property type="match status" value="1"/>
</dbReference>
<proteinExistence type="inferred from homology"/>
<comment type="function">
    <text evidence="1">Binds directly to 16S ribosomal RNA.</text>
</comment>
<dbReference type="GO" id="GO:0003735">
    <property type="term" value="F:structural constituent of ribosome"/>
    <property type="evidence" value="ECO:0007669"/>
    <property type="project" value="InterPro"/>
</dbReference>
<keyword evidence="6" id="KW-0687">Ribonucleoprotein</keyword>
<accession>A0A385HZF7</accession>
<keyword evidence="4" id="KW-0694">RNA-binding</keyword>
<evidence type="ECO:0000256" key="3">
    <source>
        <dbReference type="ARBA" id="ARBA00022730"/>
    </source>
</evidence>
<dbReference type="Pfam" id="PF01649">
    <property type="entry name" value="Ribosomal_S20p"/>
    <property type="match status" value="1"/>
</dbReference>
<dbReference type="GO" id="GO:0070181">
    <property type="term" value="F:small ribosomal subunit rRNA binding"/>
    <property type="evidence" value="ECO:0007669"/>
    <property type="project" value="TreeGrafter"/>
</dbReference>
<dbReference type="GeneID" id="38330952"/>
<dbReference type="EMBL" id="MG976688">
    <property type="protein sequence ID" value="AXY63043.1"/>
    <property type="molecule type" value="Genomic_DNA"/>
</dbReference>